<feature type="compositionally biased region" description="Low complexity" evidence="1">
    <location>
        <begin position="183"/>
        <end position="206"/>
    </location>
</feature>
<protein>
    <submittedName>
        <fullName evidence="2">Uncharacterized protein</fullName>
    </submittedName>
</protein>
<reference evidence="2 3" key="1">
    <citation type="submission" date="2016-07" db="EMBL/GenBank/DDBJ databases">
        <title>Complete genome sequence of the Lentzea guizhouensis DHS C013.</title>
        <authorList>
            <person name="Cao C."/>
        </authorList>
    </citation>
    <scope>NUCLEOTIDE SEQUENCE [LARGE SCALE GENOMIC DNA]</scope>
    <source>
        <strain evidence="2 3">DHS C013</strain>
    </source>
</reference>
<feature type="region of interest" description="Disordered" evidence="1">
    <location>
        <begin position="159"/>
        <end position="206"/>
    </location>
</feature>
<proteinExistence type="predicted"/>
<dbReference type="KEGG" id="led:BBK82_31510"/>
<sequence>MAGFLIGFGLLSVGVANADDGEPSGLLGGVTTLLSPVTEPVLAPLAPIVGAATQALDPVLEPLRPVTAPVLTPLVRTVQDVPVVPRIVDPLTTRSSAPGTVPPPVVVPVAPAVPAVSQVPQVPVVVPEVRTVTWHDRVVHDRVVHDRGVVAVPTQRQQFDAPEVAPPIEAPSQPSPDVPLVMPGTTGSASAGGSAGPAAGDLPAAAGVRPNDESLVVTAADQVHGSWCYYYGRSHPS</sequence>
<evidence type="ECO:0000256" key="1">
    <source>
        <dbReference type="SAM" id="MobiDB-lite"/>
    </source>
</evidence>
<evidence type="ECO:0000313" key="2">
    <source>
        <dbReference type="EMBL" id="ANZ39897.1"/>
    </source>
</evidence>
<dbReference type="Proteomes" id="UP000093053">
    <property type="component" value="Chromosome"/>
</dbReference>
<organism evidence="2 3">
    <name type="scientific">Lentzea guizhouensis</name>
    <dbReference type="NCBI Taxonomy" id="1586287"/>
    <lineage>
        <taxon>Bacteria</taxon>
        <taxon>Bacillati</taxon>
        <taxon>Actinomycetota</taxon>
        <taxon>Actinomycetes</taxon>
        <taxon>Pseudonocardiales</taxon>
        <taxon>Pseudonocardiaceae</taxon>
        <taxon>Lentzea</taxon>
    </lineage>
</organism>
<dbReference type="STRING" id="1586287.BBK82_31510"/>
<keyword evidence="3" id="KW-1185">Reference proteome</keyword>
<feature type="compositionally biased region" description="Pro residues" evidence="1">
    <location>
        <begin position="164"/>
        <end position="177"/>
    </location>
</feature>
<name>A0A1B2HQA7_9PSEU</name>
<accession>A0A1B2HQA7</accession>
<gene>
    <name evidence="2" type="ORF">BBK82_31510</name>
</gene>
<dbReference type="AlphaFoldDB" id="A0A1B2HQA7"/>
<dbReference type="EMBL" id="CP016793">
    <property type="protein sequence ID" value="ANZ39897.1"/>
    <property type="molecule type" value="Genomic_DNA"/>
</dbReference>
<evidence type="ECO:0000313" key="3">
    <source>
        <dbReference type="Proteomes" id="UP000093053"/>
    </source>
</evidence>